<evidence type="ECO:0000256" key="2">
    <source>
        <dbReference type="SAM" id="MobiDB-lite"/>
    </source>
</evidence>
<accession>A0ABU3K4Y6</accession>
<proteinExistence type="inferred from homology"/>
<keyword evidence="4" id="KW-1185">Reference proteome</keyword>
<sequence>MSTSSEIKNPSFLRQNQARGRSVNRTAKGSKGAPRRRSADEIVAFFGEGVECKGTIVNHGNIRVDGRFEGKITTKGSLLVGNHAMIEARVKARSVESEGTIIGDITAKDNVKLRSTAKVDGELRTPQLFIEEGAILNTPWTLRMKNAKISGRLVDAKGLNVVETHGVDQAHLFSKT</sequence>
<evidence type="ECO:0000313" key="4">
    <source>
        <dbReference type="Proteomes" id="UP001250932"/>
    </source>
</evidence>
<protein>
    <submittedName>
        <fullName evidence="3">Polymer-forming cytoskeletal protein</fullName>
    </submittedName>
</protein>
<dbReference type="PANTHER" id="PTHR35024:SF4">
    <property type="entry name" value="POLYMER-FORMING CYTOSKELETAL PROTEIN"/>
    <property type="match status" value="1"/>
</dbReference>
<organism evidence="3 4">
    <name type="scientific">Candidatus Nitronereus thalassa</name>
    <dbReference type="NCBI Taxonomy" id="3020898"/>
    <lineage>
        <taxon>Bacteria</taxon>
        <taxon>Pseudomonadati</taxon>
        <taxon>Nitrospirota</taxon>
        <taxon>Nitrospiria</taxon>
        <taxon>Nitrospirales</taxon>
        <taxon>Nitrospiraceae</taxon>
        <taxon>Candidatus Nitronereus</taxon>
    </lineage>
</organism>
<dbReference type="PANTHER" id="PTHR35024">
    <property type="entry name" value="HYPOTHETICAL CYTOSOLIC PROTEIN"/>
    <property type="match status" value="1"/>
</dbReference>
<reference evidence="3 4" key="1">
    <citation type="journal article" date="2023" name="ISME J.">
        <title>Cultivation and genomic characterization of novel and ubiquitous marine nitrite-oxidizing bacteria from the Nitrospirales.</title>
        <authorList>
            <person name="Mueller A.J."/>
            <person name="Daebeler A."/>
            <person name="Herbold C.W."/>
            <person name="Kirkegaard R.H."/>
            <person name="Daims H."/>
        </authorList>
    </citation>
    <scope>NUCLEOTIDE SEQUENCE [LARGE SCALE GENOMIC DNA]</scope>
    <source>
        <strain evidence="3 4">EB</strain>
    </source>
</reference>
<gene>
    <name evidence="3" type="ORF">PPG34_03690</name>
</gene>
<comment type="similarity">
    <text evidence="1">Belongs to the bactofilin family.</text>
</comment>
<dbReference type="RefSeq" id="WP_313831789.1">
    <property type="nucleotide sequence ID" value="NZ_JAQOUE010000001.1"/>
</dbReference>
<dbReference type="InterPro" id="IPR007607">
    <property type="entry name" value="BacA/B"/>
</dbReference>
<evidence type="ECO:0000256" key="1">
    <source>
        <dbReference type="ARBA" id="ARBA00044755"/>
    </source>
</evidence>
<name>A0ABU3K4Y6_9BACT</name>
<dbReference type="Pfam" id="PF04519">
    <property type="entry name" value="Bactofilin"/>
    <property type="match status" value="1"/>
</dbReference>
<dbReference type="EMBL" id="JAQOUE010000001">
    <property type="protein sequence ID" value="MDT7041436.1"/>
    <property type="molecule type" value="Genomic_DNA"/>
</dbReference>
<feature type="region of interest" description="Disordered" evidence="2">
    <location>
        <begin position="1"/>
        <end position="35"/>
    </location>
</feature>
<comment type="caution">
    <text evidence="3">The sequence shown here is derived from an EMBL/GenBank/DDBJ whole genome shotgun (WGS) entry which is preliminary data.</text>
</comment>
<evidence type="ECO:0000313" key="3">
    <source>
        <dbReference type="EMBL" id="MDT7041436.1"/>
    </source>
</evidence>
<dbReference type="Proteomes" id="UP001250932">
    <property type="component" value="Unassembled WGS sequence"/>
</dbReference>
<feature type="compositionally biased region" description="Polar residues" evidence="2">
    <location>
        <begin position="1"/>
        <end position="27"/>
    </location>
</feature>